<organism evidence="1">
    <name type="scientific">marine sediment metagenome</name>
    <dbReference type="NCBI Taxonomy" id="412755"/>
    <lineage>
        <taxon>unclassified sequences</taxon>
        <taxon>metagenomes</taxon>
        <taxon>ecological metagenomes</taxon>
    </lineage>
</organism>
<dbReference type="EMBL" id="LAZR01009735">
    <property type="protein sequence ID" value="KKM70879.1"/>
    <property type="molecule type" value="Genomic_DNA"/>
</dbReference>
<accession>A0A0F9JM48</accession>
<sequence length="89" mass="10187">MSKMIRLSNGNDVSQETVDAAMEEYTLRHPEEYIFQAGDVIQGVYGKRIIVSIRDDVYSVGIDGSRQCDQKEFSECKYRKIGVLSDYIK</sequence>
<protein>
    <submittedName>
        <fullName evidence="1">Uncharacterized protein</fullName>
    </submittedName>
</protein>
<gene>
    <name evidence="1" type="ORF">LCGC14_1436390</name>
</gene>
<dbReference type="AlphaFoldDB" id="A0A0F9JM48"/>
<name>A0A0F9JM48_9ZZZZ</name>
<comment type="caution">
    <text evidence="1">The sequence shown here is derived from an EMBL/GenBank/DDBJ whole genome shotgun (WGS) entry which is preliminary data.</text>
</comment>
<reference evidence="1" key="1">
    <citation type="journal article" date="2015" name="Nature">
        <title>Complex archaea that bridge the gap between prokaryotes and eukaryotes.</title>
        <authorList>
            <person name="Spang A."/>
            <person name="Saw J.H."/>
            <person name="Jorgensen S.L."/>
            <person name="Zaremba-Niedzwiedzka K."/>
            <person name="Martijn J."/>
            <person name="Lind A.E."/>
            <person name="van Eijk R."/>
            <person name="Schleper C."/>
            <person name="Guy L."/>
            <person name="Ettema T.J."/>
        </authorList>
    </citation>
    <scope>NUCLEOTIDE SEQUENCE</scope>
</reference>
<proteinExistence type="predicted"/>
<evidence type="ECO:0000313" key="1">
    <source>
        <dbReference type="EMBL" id="KKM70879.1"/>
    </source>
</evidence>